<evidence type="ECO:0000313" key="10">
    <source>
        <dbReference type="Proteomes" id="UP001174208"/>
    </source>
</evidence>
<evidence type="ECO:0000256" key="7">
    <source>
        <dbReference type="RuleBase" id="RU363032"/>
    </source>
</evidence>
<comment type="subcellular location">
    <subcellularLocation>
        <location evidence="1 7">Cell membrane</location>
        <topology evidence="1 7">Multi-pass membrane protein</topology>
    </subcellularLocation>
</comment>
<evidence type="ECO:0000256" key="3">
    <source>
        <dbReference type="ARBA" id="ARBA00022475"/>
    </source>
</evidence>
<protein>
    <submittedName>
        <fullName evidence="9">Carbohydrate ABC transporter permease</fullName>
    </submittedName>
</protein>
<feature type="transmembrane region" description="Helical" evidence="7">
    <location>
        <begin position="110"/>
        <end position="130"/>
    </location>
</feature>
<feature type="transmembrane region" description="Helical" evidence="7">
    <location>
        <begin position="244"/>
        <end position="265"/>
    </location>
</feature>
<proteinExistence type="inferred from homology"/>
<dbReference type="PANTHER" id="PTHR32243:SF18">
    <property type="entry name" value="INNER MEMBRANE ABC TRANSPORTER PERMEASE PROTEIN YCJP"/>
    <property type="match status" value="1"/>
</dbReference>
<keyword evidence="4 7" id="KW-0812">Transmembrane</keyword>
<accession>A0ABT8KFR5</accession>
<dbReference type="InterPro" id="IPR000515">
    <property type="entry name" value="MetI-like"/>
</dbReference>
<evidence type="ECO:0000256" key="2">
    <source>
        <dbReference type="ARBA" id="ARBA00022448"/>
    </source>
</evidence>
<dbReference type="SUPFAM" id="SSF161098">
    <property type="entry name" value="MetI-like"/>
    <property type="match status" value="1"/>
</dbReference>
<dbReference type="Proteomes" id="UP001174208">
    <property type="component" value="Unassembled WGS sequence"/>
</dbReference>
<evidence type="ECO:0000256" key="6">
    <source>
        <dbReference type="ARBA" id="ARBA00023136"/>
    </source>
</evidence>
<keyword evidence="6 7" id="KW-0472">Membrane</keyword>
<name>A0ABT8KFR5_9MICO</name>
<dbReference type="InterPro" id="IPR035906">
    <property type="entry name" value="MetI-like_sf"/>
</dbReference>
<reference evidence="9" key="1">
    <citation type="submission" date="2023-06" db="EMBL/GenBank/DDBJ databases">
        <title>MT1 and MT2 Draft Genomes of Novel Species.</title>
        <authorList>
            <person name="Venkateswaran K."/>
        </authorList>
    </citation>
    <scope>NUCLEOTIDE SEQUENCE</scope>
    <source>
        <strain evidence="9">F6_8S_P_1B</strain>
    </source>
</reference>
<evidence type="ECO:0000256" key="4">
    <source>
        <dbReference type="ARBA" id="ARBA00022692"/>
    </source>
</evidence>
<evidence type="ECO:0000256" key="1">
    <source>
        <dbReference type="ARBA" id="ARBA00004651"/>
    </source>
</evidence>
<feature type="transmembrane region" description="Helical" evidence="7">
    <location>
        <begin position="182"/>
        <end position="209"/>
    </location>
</feature>
<dbReference type="RefSeq" id="WP_301209478.1">
    <property type="nucleotide sequence ID" value="NZ_JAROCF010000001.1"/>
</dbReference>
<comment type="caution">
    <text evidence="9">The sequence shown here is derived from an EMBL/GenBank/DDBJ whole genome shotgun (WGS) entry which is preliminary data.</text>
</comment>
<evidence type="ECO:0000259" key="8">
    <source>
        <dbReference type="PROSITE" id="PS50928"/>
    </source>
</evidence>
<dbReference type="EMBL" id="JAROCF010000001">
    <property type="protein sequence ID" value="MDN4616296.1"/>
    <property type="molecule type" value="Genomic_DNA"/>
</dbReference>
<dbReference type="PANTHER" id="PTHR32243">
    <property type="entry name" value="MALTOSE TRANSPORT SYSTEM PERMEASE-RELATED"/>
    <property type="match status" value="1"/>
</dbReference>
<keyword evidence="5 7" id="KW-1133">Transmembrane helix</keyword>
<dbReference type="Gene3D" id="1.10.3720.10">
    <property type="entry name" value="MetI-like"/>
    <property type="match status" value="1"/>
</dbReference>
<dbReference type="PROSITE" id="PS50928">
    <property type="entry name" value="ABC_TM1"/>
    <property type="match status" value="1"/>
</dbReference>
<comment type="similarity">
    <text evidence="7">Belongs to the binding-protein-dependent transport system permease family.</text>
</comment>
<feature type="transmembrane region" description="Helical" evidence="7">
    <location>
        <begin position="75"/>
        <end position="98"/>
    </location>
</feature>
<keyword evidence="3" id="KW-1003">Cell membrane</keyword>
<sequence length="279" mass="28941">MTDRLLAGAGSRTRRPAAAIVVLAVVLAGTLLPILYLVSVSLMSRADVGAGLLVPAHPQPQNWANAASGGLLQGIANSLIAALAGAAITLLFAVPAAWAITRYRAGGRTLAATVLSPWLLPPIVAVIPLFTLLRTLSLNNTLLGLTLVYGLANVAVAVWLLEGFTRRIPVELDEAAQLDGAGGYRVLFSIVTPLLVPALVAIGIIVAVLNYNEFLLAAFLTQSPDAQTLPVVLTLMLGERITDYGKLAAASVIGLIPVFAAAAFFQRRLVAGLTAGSAR</sequence>
<keyword evidence="2 7" id="KW-0813">Transport</keyword>
<evidence type="ECO:0000313" key="9">
    <source>
        <dbReference type="EMBL" id="MDN4616296.1"/>
    </source>
</evidence>
<feature type="transmembrane region" description="Helical" evidence="7">
    <location>
        <begin position="142"/>
        <end position="161"/>
    </location>
</feature>
<organism evidence="9 10">
    <name type="scientific">Leifsonia williamsii</name>
    <dbReference type="NCBI Taxonomy" id="3035919"/>
    <lineage>
        <taxon>Bacteria</taxon>
        <taxon>Bacillati</taxon>
        <taxon>Actinomycetota</taxon>
        <taxon>Actinomycetes</taxon>
        <taxon>Micrococcales</taxon>
        <taxon>Microbacteriaceae</taxon>
        <taxon>Leifsonia</taxon>
    </lineage>
</organism>
<evidence type="ECO:0000256" key="5">
    <source>
        <dbReference type="ARBA" id="ARBA00022989"/>
    </source>
</evidence>
<dbReference type="CDD" id="cd06261">
    <property type="entry name" value="TM_PBP2"/>
    <property type="match status" value="1"/>
</dbReference>
<gene>
    <name evidence="9" type="ORF">P5G50_17750</name>
</gene>
<dbReference type="InterPro" id="IPR050901">
    <property type="entry name" value="BP-dep_ABC_trans_perm"/>
</dbReference>
<feature type="domain" description="ABC transmembrane type-1" evidence="8">
    <location>
        <begin position="75"/>
        <end position="265"/>
    </location>
</feature>
<dbReference type="Pfam" id="PF00528">
    <property type="entry name" value="BPD_transp_1"/>
    <property type="match status" value="1"/>
</dbReference>
<feature type="transmembrane region" description="Helical" evidence="7">
    <location>
        <begin position="20"/>
        <end position="38"/>
    </location>
</feature>
<keyword evidence="10" id="KW-1185">Reference proteome</keyword>